<evidence type="ECO:0000256" key="2">
    <source>
        <dbReference type="ARBA" id="ARBA00022679"/>
    </source>
</evidence>
<comment type="similarity">
    <text evidence="1">Belongs to the plant acyltransferase family.</text>
</comment>
<dbReference type="Proteomes" id="UP000236630">
    <property type="component" value="Unassembled WGS sequence"/>
</dbReference>
<evidence type="ECO:0008006" key="6">
    <source>
        <dbReference type="Google" id="ProtNLM"/>
    </source>
</evidence>
<comment type="caution">
    <text evidence="4">The sequence shown here is derived from an EMBL/GenBank/DDBJ whole genome shotgun (WGS) entry which is preliminary data.</text>
</comment>
<keyword evidence="2" id="KW-0808">Transferase</keyword>
<reference evidence="4 5" key="1">
    <citation type="journal article" date="2017" name="Front. Genet.">
        <title>Draft sequencing of the heterozygous diploid genome of Satsuma (Citrus unshiu Marc.) using a hybrid assembly approach.</title>
        <authorList>
            <person name="Shimizu T."/>
            <person name="Tanizawa Y."/>
            <person name="Mochizuki T."/>
            <person name="Nagasaki H."/>
            <person name="Yoshioka T."/>
            <person name="Toyoda A."/>
            <person name="Fujiyama A."/>
            <person name="Kaminuma E."/>
            <person name="Nakamura Y."/>
        </authorList>
    </citation>
    <scope>NUCLEOTIDE SEQUENCE [LARGE SCALE GENOMIC DNA]</scope>
    <source>
        <strain evidence="5">cv. Miyagawa wase</strain>
    </source>
</reference>
<dbReference type="AlphaFoldDB" id="A0A2H5P124"/>
<dbReference type="Gene3D" id="3.30.559.10">
    <property type="entry name" value="Chloramphenicol acetyltransferase-like domain"/>
    <property type="match status" value="1"/>
</dbReference>
<evidence type="ECO:0000256" key="3">
    <source>
        <dbReference type="ARBA" id="ARBA00023315"/>
    </source>
</evidence>
<sequence length="306" mass="34083">MEINVKESTIIRPAHETPEQCLQISDLDMLVPTVHAPGVYFYRRPSDSSNFFEAGLLKEALNNVLVRFYPMAGRLGRDENGVIHIQCNGEGALFVVAETSCVIDDFGEFESGLKLLNFVPNVDYSSNDISSYPLLLAQVRGLPDDQASKLLIPINGRSRLNPELPSGYIGNVLFTGTSIALSGDILSEPLNFTAERIHKALMRMDDEYLKSALAYLKQQPDLSVLKRGAHTFKCPNVNVSNLFHMPIYDANFGSGRPLFFRPIVLFDGLTHILPGPSNDGSLYLVTNLETRYIPLFKKSFYEIFAS</sequence>
<dbReference type="GO" id="GO:0016747">
    <property type="term" value="F:acyltransferase activity, transferring groups other than amino-acyl groups"/>
    <property type="evidence" value="ECO:0007669"/>
    <property type="project" value="TreeGrafter"/>
</dbReference>
<dbReference type="PANTHER" id="PTHR31642:SF11">
    <property type="entry name" value="SHIKIMATE O-HYDROXYCINNAMOYLTRANSFERASE"/>
    <property type="match status" value="1"/>
</dbReference>
<accession>A0A2H5P124</accession>
<proteinExistence type="inferred from homology"/>
<evidence type="ECO:0000256" key="1">
    <source>
        <dbReference type="ARBA" id="ARBA00009861"/>
    </source>
</evidence>
<dbReference type="InterPro" id="IPR050317">
    <property type="entry name" value="Plant_Fungal_Acyltransferase"/>
</dbReference>
<name>A0A2H5P124_CITUN</name>
<evidence type="ECO:0000313" key="5">
    <source>
        <dbReference type="Proteomes" id="UP000236630"/>
    </source>
</evidence>
<dbReference type="STRING" id="55188.A0A2H5P124"/>
<protein>
    <recommendedName>
        <fullName evidence="6">Shikimate O-hydroxycinnamoyltransferase</fullName>
    </recommendedName>
</protein>
<keyword evidence="5" id="KW-1185">Reference proteome</keyword>
<dbReference type="PANTHER" id="PTHR31642">
    <property type="entry name" value="TRICHOTHECENE 3-O-ACETYLTRANSFERASE"/>
    <property type="match status" value="1"/>
</dbReference>
<evidence type="ECO:0000313" key="4">
    <source>
        <dbReference type="EMBL" id="GAY46064.1"/>
    </source>
</evidence>
<dbReference type="EMBL" id="BDQV01000031">
    <property type="protein sequence ID" value="GAY46064.1"/>
    <property type="molecule type" value="Genomic_DNA"/>
</dbReference>
<gene>
    <name evidence="4" type="ORF">CUMW_094060</name>
</gene>
<dbReference type="Pfam" id="PF02458">
    <property type="entry name" value="Transferase"/>
    <property type="match status" value="2"/>
</dbReference>
<keyword evidence="3" id="KW-0012">Acyltransferase</keyword>
<dbReference type="InterPro" id="IPR023213">
    <property type="entry name" value="CAT-like_dom_sf"/>
</dbReference>
<organism evidence="4 5">
    <name type="scientific">Citrus unshiu</name>
    <name type="common">Satsuma mandarin</name>
    <name type="synonym">Citrus nobilis var. unshiu</name>
    <dbReference type="NCBI Taxonomy" id="55188"/>
    <lineage>
        <taxon>Eukaryota</taxon>
        <taxon>Viridiplantae</taxon>
        <taxon>Streptophyta</taxon>
        <taxon>Embryophyta</taxon>
        <taxon>Tracheophyta</taxon>
        <taxon>Spermatophyta</taxon>
        <taxon>Magnoliopsida</taxon>
        <taxon>eudicotyledons</taxon>
        <taxon>Gunneridae</taxon>
        <taxon>Pentapetalae</taxon>
        <taxon>rosids</taxon>
        <taxon>malvids</taxon>
        <taxon>Sapindales</taxon>
        <taxon>Rutaceae</taxon>
        <taxon>Aurantioideae</taxon>
        <taxon>Citrus</taxon>
    </lineage>
</organism>